<dbReference type="EMBL" id="JBHFFA010000004">
    <property type="protein sequence ID" value="KAL2628694.1"/>
    <property type="molecule type" value="Genomic_DNA"/>
</dbReference>
<sequence length="87" mass="9675">MSTCVPQARNICRPPHARTPNTPSPQRQLRSEEVDGSKRTEREVLCNEVEDSSTEEMTTPNPTASSPTCNIENYNVTTEDIGNVPEE</sequence>
<accession>A0ABD1YE87</accession>
<feature type="compositionally biased region" description="Polar residues" evidence="1">
    <location>
        <begin position="19"/>
        <end position="28"/>
    </location>
</feature>
<dbReference type="AlphaFoldDB" id="A0ABD1YE87"/>
<dbReference type="Proteomes" id="UP001605036">
    <property type="component" value="Unassembled WGS sequence"/>
</dbReference>
<evidence type="ECO:0000256" key="1">
    <source>
        <dbReference type="SAM" id="MobiDB-lite"/>
    </source>
</evidence>
<keyword evidence="3" id="KW-1185">Reference proteome</keyword>
<feature type="region of interest" description="Disordered" evidence="1">
    <location>
        <begin position="1"/>
        <end position="87"/>
    </location>
</feature>
<comment type="caution">
    <text evidence="2">The sequence shown here is derived from an EMBL/GenBank/DDBJ whole genome shotgun (WGS) entry which is preliminary data.</text>
</comment>
<gene>
    <name evidence="2" type="ORF">R1flu_013380</name>
</gene>
<evidence type="ECO:0000313" key="3">
    <source>
        <dbReference type="Proteomes" id="UP001605036"/>
    </source>
</evidence>
<proteinExistence type="predicted"/>
<protein>
    <submittedName>
        <fullName evidence="2">Uncharacterized protein</fullName>
    </submittedName>
</protein>
<reference evidence="2 3" key="1">
    <citation type="submission" date="2024-09" db="EMBL/GenBank/DDBJ databases">
        <title>Chromosome-scale assembly of Riccia fluitans.</title>
        <authorList>
            <person name="Paukszto L."/>
            <person name="Sawicki J."/>
            <person name="Karawczyk K."/>
            <person name="Piernik-Szablinska J."/>
            <person name="Szczecinska M."/>
            <person name="Mazdziarz M."/>
        </authorList>
    </citation>
    <scope>NUCLEOTIDE SEQUENCE [LARGE SCALE GENOMIC DNA]</scope>
    <source>
        <strain evidence="2">Rf_01</strain>
        <tissue evidence="2">Aerial parts of the thallus</tissue>
    </source>
</reference>
<organism evidence="2 3">
    <name type="scientific">Riccia fluitans</name>
    <dbReference type="NCBI Taxonomy" id="41844"/>
    <lineage>
        <taxon>Eukaryota</taxon>
        <taxon>Viridiplantae</taxon>
        <taxon>Streptophyta</taxon>
        <taxon>Embryophyta</taxon>
        <taxon>Marchantiophyta</taxon>
        <taxon>Marchantiopsida</taxon>
        <taxon>Marchantiidae</taxon>
        <taxon>Marchantiales</taxon>
        <taxon>Ricciaceae</taxon>
        <taxon>Riccia</taxon>
    </lineage>
</organism>
<name>A0ABD1YE87_9MARC</name>
<feature type="compositionally biased region" description="Polar residues" evidence="1">
    <location>
        <begin position="55"/>
        <end position="80"/>
    </location>
</feature>
<feature type="compositionally biased region" description="Basic and acidic residues" evidence="1">
    <location>
        <begin position="29"/>
        <end position="45"/>
    </location>
</feature>
<evidence type="ECO:0000313" key="2">
    <source>
        <dbReference type="EMBL" id="KAL2628694.1"/>
    </source>
</evidence>